<feature type="transmembrane region" description="Helical" evidence="1">
    <location>
        <begin position="86"/>
        <end position="105"/>
    </location>
</feature>
<feature type="transmembrane region" description="Helical" evidence="1">
    <location>
        <begin position="59"/>
        <end position="77"/>
    </location>
</feature>
<evidence type="ECO:0000313" key="2">
    <source>
        <dbReference type="EMBL" id="KCZ73599.1"/>
    </source>
</evidence>
<reference evidence="2 3" key="1">
    <citation type="journal article" date="2013" name="Nature">
        <title>Anaerobic oxidation of methane coupled to nitrate reduction in a novel archaeal lineage.</title>
        <authorList>
            <person name="Haroon M.F."/>
            <person name="Hu S."/>
            <person name="Shi Y."/>
            <person name="Imelfort M."/>
            <person name="Keller J."/>
            <person name="Hugenholtz P."/>
            <person name="Yuan Z."/>
            <person name="Tyson G.W."/>
        </authorList>
    </citation>
    <scope>NUCLEOTIDE SEQUENCE [LARGE SCALE GENOMIC DNA]</scope>
    <source>
        <strain evidence="2 3">ANME-2d</strain>
    </source>
</reference>
<keyword evidence="1" id="KW-0472">Membrane</keyword>
<keyword evidence="3" id="KW-1185">Reference proteome</keyword>
<keyword evidence="1" id="KW-1133">Transmembrane helix</keyword>
<dbReference type="AlphaFoldDB" id="A0A062VD58"/>
<dbReference type="Proteomes" id="UP000027153">
    <property type="component" value="Unassembled WGS sequence"/>
</dbReference>
<evidence type="ECO:0000313" key="3">
    <source>
        <dbReference type="Proteomes" id="UP000027153"/>
    </source>
</evidence>
<organism evidence="2 3">
    <name type="scientific">Candidatus Methanoperedens nitratireducens</name>
    <dbReference type="NCBI Taxonomy" id="1392998"/>
    <lineage>
        <taxon>Archaea</taxon>
        <taxon>Methanobacteriati</taxon>
        <taxon>Methanobacteriota</taxon>
        <taxon>Stenosarchaea group</taxon>
        <taxon>Methanomicrobia</taxon>
        <taxon>Methanosarcinales</taxon>
        <taxon>ANME-2 cluster</taxon>
        <taxon>Candidatus Methanoperedentaceae</taxon>
        <taxon>Candidatus Methanoperedens</taxon>
    </lineage>
</organism>
<evidence type="ECO:0000256" key="1">
    <source>
        <dbReference type="SAM" id="Phobius"/>
    </source>
</evidence>
<comment type="caution">
    <text evidence="2">The sequence shown here is derived from an EMBL/GenBank/DDBJ whole genome shotgun (WGS) entry which is preliminary data.</text>
</comment>
<keyword evidence="1" id="KW-0812">Transmembrane</keyword>
<feature type="transmembrane region" description="Helical" evidence="1">
    <location>
        <begin position="35"/>
        <end position="53"/>
    </location>
</feature>
<name>A0A062VD58_9EURY</name>
<proteinExistence type="predicted"/>
<accession>A0A062VD58</accession>
<gene>
    <name evidence="2" type="ORF">ANME2D_00670</name>
</gene>
<protein>
    <submittedName>
        <fullName evidence="2">Uncharacterized protein</fullName>
    </submittedName>
</protein>
<dbReference type="RefSeq" id="WP_048089089.1">
    <property type="nucleotide sequence ID" value="NZ_JMIY01000001.1"/>
</dbReference>
<feature type="transmembrane region" description="Helical" evidence="1">
    <location>
        <begin position="6"/>
        <end position="23"/>
    </location>
</feature>
<dbReference type="EMBL" id="JMIY01000001">
    <property type="protein sequence ID" value="KCZ73599.1"/>
    <property type="molecule type" value="Genomic_DNA"/>
</dbReference>
<dbReference type="OrthoDB" id="382374at2157"/>
<sequence length="115" mass="12953">MDRQKIIFMGLLGAVFFLSGLYYRIFDPARSDISYEYLGIGTWSAGIMFYILYPKYKEFASLILGLLVLHAGVLLLLKEKLSNPKLLGALVFTAGVIVVLSSGFSDYMKKRKTKK</sequence>